<feature type="compositionally biased region" description="Low complexity" evidence="1">
    <location>
        <begin position="45"/>
        <end position="54"/>
    </location>
</feature>
<reference evidence="3" key="4">
    <citation type="submission" date="2024-02" db="EMBL/GenBank/DDBJ databases">
        <title>Comparative genomics of Cryptococcus and Kwoniella reveals pathogenesis evolution and contrasting modes of karyotype evolution via chromosome fusion or intercentromeric recombination.</title>
        <authorList>
            <person name="Coelho M.A."/>
            <person name="David-Palma M."/>
            <person name="Shea T."/>
            <person name="Bowers K."/>
            <person name="McGinley-Smith S."/>
            <person name="Mohammad A.W."/>
            <person name="Gnirke A."/>
            <person name="Yurkov A.M."/>
            <person name="Nowrousian M."/>
            <person name="Sun S."/>
            <person name="Cuomo C.A."/>
            <person name="Heitman J."/>
        </authorList>
    </citation>
    <scope>NUCLEOTIDE SEQUENCE</scope>
    <source>
        <strain evidence="3">CBS 10118</strain>
    </source>
</reference>
<dbReference type="RefSeq" id="XP_019047034.1">
    <property type="nucleotide sequence ID" value="XM_019190286.1"/>
</dbReference>
<evidence type="ECO:0000313" key="3">
    <source>
        <dbReference type="EMBL" id="WVW78315.1"/>
    </source>
</evidence>
<dbReference type="EMBL" id="KI894020">
    <property type="protein sequence ID" value="OCF25964.1"/>
    <property type="molecule type" value="Genomic_DNA"/>
</dbReference>
<feature type="region of interest" description="Disordered" evidence="1">
    <location>
        <begin position="153"/>
        <end position="194"/>
    </location>
</feature>
<dbReference type="Proteomes" id="UP000092730">
    <property type="component" value="Chromosome 1"/>
</dbReference>
<evidence type="ECO:0000256" key="1">
    <source>
        <dbReference type="SAM" id="MobiDB-lite"/>
    </source>
</evidence>
<dbReference type="VEuPathDB" id="FungiDB:I302_03641"/>
<name>A0A1B9G4K6_9TREE</name>
<reference evidence="3" key="2">
    <citation type="submission" date="2013-07" db="EMBL/GenBank/DDBJ databases">
        <authorList>
            <consortium name="The Broad Institute Genome Sequencing Platform"/>
            <person name="Cuomo C."/>
            <person name="Litvintseva A."/>
            <person name="Chen Y."/>
            <person name="Heitman J."/>
            <person name="Sun S."/>
            <person name="Springer D."/>
            <person name="Dromer F."/>
            <person name="Young S.K."/>
            <person name="Zeng Q."/>
            <person name="Gargeya S."/>
            <person name="Fitzgerald M."/>
            <person name="Abouelleil A."/>
            <person name="Alvarado L."/>
            <person name="Berlin A.M."/>
            <person name="Chapman S.B."/>
            <person name="Dewar J."/>
            <person name="Goldberg J."/>
            <person name="Griggs A."/>
            <person name="Gujja S."/>
            <person name="Hansen M."/>
            <person name="Howarth C."/>
            <person name="Imamovic A."/>
            <person name="Larimer J."/>
            <person name="McCowan C."/>
            <person name="Murphy C."/>
            <person name="Pearson M."/>
            <person name="Priest M."/>
            <person name="Roberts A."/>
            <person name="Saif S."/>
            <person name="Shea T."/>
            <person name="Sykes S."/>
            <person name="Wortman J."/>
            <person name="Nusbaum C."/>
            <person name="Birren B."/>
        </authorList>
    </citation>
    <scope>NUCLEOTIDE SEQUENCE</scope>
    <source>
        <strain evidence="3">CBS 10118</strain>
    </source>
</reference>
<accession>A0A1B9G4K6</accession>
<evidence type="ECO:0000313" key="2">
    <source>
        <dbReference type="EMBL" id="OCF25964.1"/>
    </source>
</evidence>
<proteinExistence type="predicted"/>
<sequence length="194" mass="20103">MKIIYGLEDIENFKISPSSNLPVDYRRGSERFCFKTKSAEREQHSSTAGSGASSDGIVGWSASLPPLPSIRSIVESLRGLSAYFYSNTTSQEEGDTAGAPPTEGEGEGAASETSSLIQHVQPQPNQSTSTTSSSGLTGRIADVISSAATRVGNAMSTTGSAITQSPIVHTEETANGHLSPGGDHAPAPSDSETN</sequence>
<protein>
    <submittedName>
        <fullName evidence="2">Uncharacterized protein</fullName>
    </submittedName>
</protein>
<feature type="compositionally biased region" description="Polar residues" evidence="1">
    <location>
        <begin position="116"/>
        <end position="126"/>
    </location>
</feature>
<evidence type="ECO:0000313" key="4">
    <source>
        <dbReference type="Proteomes" id="UP000092730"/>
    </source>
</evidence>
<organism evidence="2">
    <name type="scientific">Kwoniella bestiolae CBS 10118</name>
    <dbReference type="NCBI Taxonomy" id="1296100"/>
    <lineage>
        <taxon>Eukaryota</taxon>
        <taxon>Fungi</taxon>
        <taxon>Dikarya</taxon>
        <taxon>Basidiomycota</taxon>
        <taxon>Agaricomycotina</taxon>
        <taxon>Tremellomycetes</taxon>
        <taxon>Tremellales</taxon>
        <taxon>Cryptococcaceae</taxon>
        <taxon>Kwoniella</taxon>
    </lineage>
</organism>
<keyword evidence="4" id="KW-1185">Reference proteome</keyword>
<feature type="region of interest" description="Disordered" evidence="1">
    <location>
        <begin position="88"/>
        <end position="137"/>
    </location>
</feature>
<feature type="region of interest" description="Disordered" evidence="1">
    <location>
        <begin position="36"/>
        <end position="55"/>
    </location>
</feature>
<dbReference type="KEGG" id="kbi:30208040"/>
<dbReference type="AlphaFoldDB" id="A0A1B9G4K6"/>
<feature type="compositionally biased region" description="Polar residues" evidence="1">
    <location>
        <begin position="154"/>
        <end position="167"/>
    </location>
</feature>
<gene>
    <name evidence="2" type="ORF">I302_03641</name>
    <name evidence="3" type="ORF">I302_100269</name>
</gene>
<dbReference type="EMBL" id="CP144541">
    <property type="protein sequence ID" value="WVW78315.1"/>
    <property type="molecule type" value="Genomic_DNA"/>
</dbReference>
<dbReference type="GeneID" id="30208040"/>
<reference evidence="2" key="3">
    <citation type="submission" date="2014-01" db="EMBL/GenBank/DDBJ databases">
        <title>Evolution of pathogenesis and genome organization in the Tremellales.</title>
        <authorList>
            <person name="Cuomo C."/>
            <person name="Litvintseva A."/>
            <person name="Heitman J."/>
            <person name="Chen Y."/>
            <person name="Sun S."/>
            <person name="Springer D."/>
            <person name="Dromer F."/>
            <person name="Young S."/>
            <person name="Zeng Q."/>
            <person name="Chapman S."/>
            <person name="Gujja S."/>
            <person name="Saif S."/>
            <person name="Birren B."/>
        </authorList>
    </citation>
    <scope>NUCLEOTIDE SEQUENCE</scope>
    <source>
        <strain evidence="2">CBS 10118</strain>
    </source>
</reference>
<feature type="compositionally biased region" description="Low complexity" evidence="1">
    <location>
        <begin position="96"/>
        <end position="115"/>
    </location>
</feature>
<reference evidence="2" key="1">
    <citation type="submission" date="2013-07" db="EMBL/GenBank/DDBJ databases">
        <title>The Genome Sequence of Cryptococcus bestiolae CBS10118.</title>
        <authorList>
            <consortium name="The Broad Institute Genome Sequencing Platform"/>
            <person name="Cuomo C."/>
            <person name="Litvintseva A."/>
            <person name="Chen Y."/>
            <person name="Heitman J."/>
            <person name="Sun S."/>
            <person name="Springer D."/>
            <person name="Dromer F."/>
            <person name="Young S.K."/>
            <person name="Zeng Q."/>
            <person name="Gargeya S."/>
            <person name="Fitzgerald M."/>
            <person name="Abouelleil A."/>
            <person name="Alvarado L."/>
            <person name="Berlin A.M."/>
            <person name="Chapman S.B."/>
            <person name="Dewar J."/>
            <person name="Goldberg J."/>
            <person name="Griggs A."/>
            <person name="Gujja S."/>
            <person name="Hansen M."/>
            <person name="Howarth C."/>
            <person name="Imamovic A."/>
            <person name="Larimer J."/>
            <person name="McCowan C."/>
            <person name="Murphy C."/>
            <person name="Pearson M."/>
            <person name="Priest M."/>
            <person name="Roberts A."/>
            <person name="Saif S."/>
            <person name="Shea T."/>
            <person name="Sykes S."/>
            <person name="Wortman J."/>
            <person name="Nusbaum C."/>
            <person name="Birren B."/>
        </authorList>
    </citation>
    <scope>NUCLEOTIDE SEQUENCE [LARGE SCALE GENOMIC DNA]</scope>
    <source>
        <strain evidence="2">CBS 10118</strain>
    </source>
</reference>